<gene>
    <name evidence="2" type="ORF">A7E78_12900</name>
</gene>
<keyword evidence="3" id="KW-1185">Reference proteome</keyword>
<protein>
    <recommendedName>
        <fullName evidence="4">DUF2325 domain-containing protein</fullName>
    </recommendedName>
</protein>
<dbReference type="AlphaFoldDB" id="A0A1L3GS06"/>
<evidence type="ECO:0000313" key="2">
    <source>
        <dbReference type="EMBL" id="APG28650.1"/>
    </source>
</evidence>
<dbReference type="EMBL" id="CP015519">
    <property type="protein sequence ID" value="APG28650.1"/>
    <property type="molecule type" value="Genomic_DNA"/>
</dbReference>
<dbReference type="OrthoDB" id="5324142at2"/>
<dbReference type="InterPro" id="IPR016772">
    <property type="entry name" value="UCP020408"/>
</dbReference>
<dbReference type="Pfam" id="PF10087">
    <property type="entry name" value="DUF2325"/>
    <property type="match status" value="1"/>
</dbReference>
<reference evidence="2 3" key="1">
    <citation type="journal article" date="2017" name="Genome Announc.">
        <title>Complete Genome Sequences of Two Acetylene-Fermenting Pelobacter acetylenicus Strains.</title>
        <authorList>
            <person name="Sutton J.M."/>
            <person name="Baesman S.M."/>
            <person name="Fierst J.L."/>
            <person name="Poret-Peterson A.T."/>
            <person name="Oremland R.S."/>
            <person name="Dunlap D.S."/>
            <person name="Akob D.M."/>
        </authorList>
    </citation>
    <scope>NUCLEOTIDE SEQUENCE [LARGE SCALE GENOMIC DNA]</scope>
    <source>
        <strain evidence="2 3">SFB93</strain>
    </source>
</reference>
<proteinExistence type="inferred from homology"/>
<accession>A0A1L3GS06</accession>
<dbReference type="KEGG" id="pef:A7E78_12900"/>
<organism evidence="2 3">
    <name type="scientific">Syntrophotalea acetylenivorans</name>
    <dbReference type="NCBI Taxonomy" id="1842532"/>
    <lineage>
        <taxon>Bacteria</taxon>
        <taxon>Pseudomonadati</taxon>
        <taxon>Thermodesulfobacteriota</taxon>
        <taxon>Desulfuromonadia</taxon>
        <taxon>Desulfuromonadales</taxon>
        <taxon>Syntrophotaleaceae</taxon>
        <taxon>Syntrophotalea</taxon>
    </lineage>
</organism>
<evidence type="ECO:0000256" key="1">
    <source>
        <dbReference type="ARBA" id="ARBA00007189"/>
    </source>
</evidence>
<evidence type="ECO:0000313" key="3">
    <source>
        <dbReference type="Proteomes" id="UP000182517"/>
    </source>
</evidence>
<name>A0A1L3GS06_9BACT</name>
<dbReference type="RefSeq" id="WP_072284676.1">
    <property type="nucleotide sequence ID" value="NZ_CP015519.1"/>
</dbReference>
<dbReference type="Proteomes" id="UP000182517">
    <property type="component" value="Chromosome"/>
</dbReference>
<evidence type="ECO:0008006" key="4">
    <source>
        <dbReference type="Google" id="ProtNLM"/>
    </source>
</evidence>
<comment type="similarity">
    <text evidence="1">Belongs to the UPF0751 family.</text>
</comment>
<sequence>MSILIVGADRIGALVPRLEELGASRITHWPARNRKVAKNTIPVHVDAVLFFTDFLHHTAARKLKSQAKKLGLPCLHCRRCWSEMSEQLDRLAQ</sequence>